<comment type="caution">
    <text evidence="4">The sequence shown here is derived from an EMBL/GenBank/DDBJ whole genome shotgun (WGS) entry which is preliminary data.</text>
</comment>
<dbReference type="Gene3D" id="1.25.40.10">
    <property type="entry name" value="Tetratricopeptide repeat domain"/>
    <property type="match status" value="2"/>
</dbReference>
<name>A0AAD3XR54_NEPGR</name>
<dbReference type="Proteomes" id="UP001279734">
    <property type="component" value="Unassembled WGS sequence"/>
</dbReference>
<keyword evidence="5" id="KW-1185">Reference proteome</keyword>
<protein>
    <recommendedName>
        <fullName evidence="6">Pentatricopeptide repeat-containing protein</fullName>
    </recommendedName>
</protein>
<dbReference type="InterPro" id="IPR011990">
    <property type="entry name" value="TPR-like_helical_dom_sf"/>
</dbReference>
<sequence>MKASILVTNVVNFWLRLITKRNRTSRFFSSANLAFFPLTSLEDETSMFGGLYCSDNNSPTNGDCISAEFGKQGNKSAVSFHEFTNQYISVFNYQKADDVEMARVRYILTKHGWNFTNYDGYGVNLDEDNVINALNNLFKETANDTLVLCFFKWLEYSVGLKHTIRSFCTMICILASGNMNYRVMDLLKNLVQDHHGEDGWHDLLLSSLQEICKGGSVLVTLYSMLVQCYVETNMANVAVKLVYQMEHSGVFPKAWVCNSLLRALLDSNQEEVAWDLLETMHSRGMINSSFISLFIYYYCSKGNIECGWKLLTDMRNYEIKPDVVSYGIVIHFLCKVCFLKEANSLLFKMIQMGLSLIQFC</sequence>
<organism evidence="4 5">
    <name type="scientific">Nepenthes gracilis</name>
    <name type="common">Slender pitcher plant</name>
    <dbReference type="NCBI Taxonomy" id="150966"/>
    <lineage>
        <taxon>Eukaryota</taxon>
        <taxon>Viridiplantae</taxon>
        <taxon>Streptophyta</taxon>
        <taxon>Embryophyta</taxon>
        <taxon>Tracheophyta</taxon>
        <taxon>Spermatophyta</taxon>
        <taxon>Magnoliopsida</taxon>
        <taxon>eudicotyledons</taxon>
        <taxon>Gunneridae</taxon>
        <taxon>Pentapetalae</taxon>
        <taxon>Caryophyllales</taxon>
        <taxon>Nepenthaceae</taxon>
        <taxon>Nepenthes</taxon>
    </lineage>
</organism>
<gene>
    <name evidence="4" type="ORF">Nepgr_015116</name>
</gene>
<evidence type="ECO:0008006" key="6">
    <source>
        <dbReference type="Google" id="ProtNLM"/>
    </source>
</evidence>
<reference evidence="4" key="1">
    <citation type="submission" date="2023-05" db="EMBL/GenBank/DDBJ databases">
        <title>Nepenthes gracilis genome sequencing.</title>
        <authorList>
            <person name="Fukushima K."/>
        </authorList>
    </citation>
    <scope>NUCLEOTIDE SEQUENCE</scope>
    <source>
        <strain evidence="4">SING2019-196</strain>
    </source>
</reference>
<dbReference type="NCBIfam" id="TIGR00756">
    <property type="entry name" value="PPR"/>
    <property type="match status" value="2"/>
</dbReference>
<proteinExistence type="inferred from homology"/>
<evidence type="ECO:0000256" key="2">
    <source>
        <dbReference type="ARBA" id="ARBA00022737"/>
    </source>
</evidence>
<dbReference type="AlphaFoldDB" id="A0AAD3XR54"/>
<feature type="repeat" description="PPR" evidence="3">
    <location>
        <begin position="322"/>
        <end position="356"/>
    </location>
</feature>
<accession>A0AAD3XR54</accession>
<evidence type="ECO:0000313" key="5">
    <source>
        <dbReference type="Proteomes" id="UP001279734"/>
    </source>
</evidence>
<dbReference type="InterPro" id="IPR002885">
    <property type="entry name" value="PPR_rpt"/>
</dbReference>
<dbReference type="PANTHER" id="PTHR47941">
    <property type="entry name" value="PENTATRICOPEPTIDE REPEAT-CONTAINING PROTEIN 3, MITOCHONDRIAL"/>
    <property type="match status" value="1"/>
</dbReference>
<evidence type="ECO:0000313" key="4">
    <source>
        <dbReference type="EMBL" id="GMH13275.1"/>
    </source>
</evidence>
<dbReference type="Pfam" id="PF01535">
    <property type="entry name" value="PPR"/>
    <property type="match status" value="2"/>
</dbReference>
<dbReference type="Pfam" id="PF13041">
    <property type="entry name" value="PPR_2"/>
    <property type="match status" value="1"/>
</dbReference>
<dbReference type="EMBL" id="BSYO01000012">
    <property type="protein sequence ID" value="GMH13275.1"/>
    <property type="molecule type" value="Genomic_DNA"/>
</dbReference>
<keyword evidence="2" id="KW-0677">Repeat</keyword>
<evidence type="ECO:0000256" key="1">
    <source>
        <dbReference type="ARBA" id="ARBA00007626"/>
    </source>
</evidence>
<dbReference type="PROSITE" id="PS51375">
    <property type="entry name" value="PPR"/>
    <property type="match status" value="1"/>
</dbReference>
<comment type="similarity">
    <text evidence="1">Belongs to the PPR family. P subfamily.</text>
</comment>
<evidence type="ECO:0000256" key="3">
    <source>
        <dbReference type="PROSITE-ProRule" id="PRU00708"/>
    </source>
</evidence>